<dbReference type="InterPro" id="IPR003439">
    <property type="entry name" value="ABC_transporter-like_ATP-bd"/>
</dbReference>
<dbReference type="EMBL" id="OD012390">
    <property type="protein sequence ID" value="CAD7416977.1"/>
    <property type="molecule type" value="Genomic_DNA"/>
</dbReference>
<dbReference type="SUPFAM" id="SSF52540">
    <property type="entry name" value="P-loop containing nucleoside triphosphate hydrolases"/>
    <property type="match status" value="1"/>
</dbReference>
<sequence length="118" mass="12980">MLQGYQTYIGEKGVQLSGGQKQRVSIARALIRNPRVLILDEATSALDTESEKVVQEALERAKEGRTCITIAHRLATVQDADIICVLNNGKVTEQGSHSQLLEQKGVYHKLHSLQLGQS</sequence>
<dbReference type="Pfam" id="PF00005">
    <property type="entry name" value="ABC_tran"/>
    <property type="match status" value="1"/>
</dbReference>
<dbReference type="Gene3D" id="3.40.50.300">
    <property type="entry name" value="P-loop containing nucleotide triphosphate hydrolases"/>
    <property type="match status" value="1"/>
</dbReference>
<dbReference type="PANTHER" id="PTHR43394">
    <property type="entry name" value="ATP-DEPENDENT PERMEASE MDL1, MITOCHONDRIAL"/>
    <property type="match status" value="1"/>
</dbReference>
<dbReference type="AlphaFoldDB" id="A0A7R9DP00"/>
<accession>A0A7R9DP00</accession>
<dbReference type="GO" id="GO:0090374">
    <property type="term" value="P:oligopeptide export from mitochondrion"/>
    <property type="evidence" value="ECO:0007669"/>
    <property type="project" value="TreeGrafter"/>
</dbReference>
<evidence type="ECO:0000256" key="1">
    <source>
        <dbReference type="ARBA" id="ARBA00022448"/>
    </source>
</evidence>
<dbReference type="GO" id="GO:0005743">
    <property type="term" value="C:mitochondrial inner membrane"/>
    <property type="evidence" value="ECO:0007669"/>
    <property type="project" value="TreeGrafter"/>
</dbReference>
<dbReference type="GO" id="GO:0015421">
    <property type="term" value="F:ABC-type oligopeptide transporter activity"/>
    <property type="evidence" value="ECO:0007669"/>
    <property type="project" value="TreeGrafter"/>
</dbReference>
<dbReference type="InterPro" id="IPR027417">
    <property type="entry name" value="P-loop_NTPase"/>
</dbReference>
<reference evidence="4" key="1">
    <citation type="submission" date="2020-11" db="EMBL/GenBank/DDBJ databases">
        <authorList>
            <person name="Tran Van P."/>
        </authorList>
    </citation>
    <scope>NUCLEOTIDE SEQUENCE</scope>
</reference>
<name>A0A7R9DP00_TIMPO</name>
<evidence type="ECO:0000259" key="3">
    <source>
        <dbReference type="Pfam" id="PF00005"/>
    </source>
</evidence>
<evidence type="ECO:0000256" key="2">
    <source>
        <dbReference type="ARBA" id="ARBA00022737"/>
    </source>
</evidence>
<dbReference type="PANTHER" id="PTHR43394:SF11">
    <property type="entry name" value="ATP-BINDING CASSETTE TRANSPORTER"/>
    <property type="match status" value="1"/>
</dbReference>
<proteinExistence type="predicted"/>
<keyword evidence="2" id="KW-0677">Repeat</keyword>
<gene>
    <name evidence="4" type="ORF">TPSB3V08_LOCUS11433</name>
</gene>
<dbReference type="GO" id="GO:0005524">
    <property type="term" value="F:ATP binding"/>
    <property type="evidence" value="ECO:0007669"/>
    <property type="project" value="InterPro"/>
</dbReference>
<dbReference type="GO" id="GO:0016887">
    <property type="term" value="F:ATP hydrolysis activity"/>
    <property type="evidence" value="ECO:0007669"/>
    <property type="project" value="InterPro"/>
</dbReference>
<dbReference type="InterPro" id="IPR039421">
    <property type="entry name" value="Type_1_exporter"/>
</dbReference>
<feature type="domain" description="ABC transporter" evidence="3">
    <location>
        <begin position="7"/>
        <end position="44"/>
    </location>
</feature>
<keyword evidence="1" id="KW-0813">Transport</keyword>
<organism evidence="4">
    <name type="scientific">Timema poppense</name>
    <name type="common">Walking stick</name>
    <dbReference type="NCBI Taxonomy" id="170557"/>
    <lineage>
        <taxon>Eukaryota</taxon>
        <taxon>Metazoa</taxon>
        <taxon>Ecdysozoa</taxon>
        <taxon>Arthropoda</taxon>
        <taxon>Hexapoda</taxon>
        <taxon>Insecta</taxon>
        <taxon>Pterygota</taxon>
        <taxon>Neoptera</taxon>
        <taxon>Polyneoptera</taxon>
        <taxon>Phasmatodea</taxon>
        <taxon>Timematodea</taxon>
        <taxon>Timematoidea</taxon>
        <taxon>Timematidae</taxon>
        <taxon>Timema</taxon>
    </lineage>
</organism>
<protein>
    <recommendedName>
        <fullName evidence="3">ABC transporter domain-containing protein</fullName>
    </recommendedName>
</protein>
<evidence type="ECO:0000313" key="4">
    <source>
        <dbReference type="EMBL" id="CAD7416977.1"/>
    </source>
</evidence>